<feature type="signal peptide" evidence="2">
    <location>
        <begin position="1"/>
        <end position="17"/>
    </location>
</feature>
<dbReference type="Proteomes" id="UP000535937">
    <property type="component" value="Unassembled WGS sequence"/>
</dbReference>
<sequence>MKKLLLMTLALPLAATAADPLSTSCTHGGDVRTIEVVYPQGAELPCEVHYTKDGETQTLWSASNQAGFCESKAEEFIASQQSWGWQCDSATDASQEAAAAVEPAPAAESDDLKTAANAEESPAEVQTD</sequence>
<evidence type="ECO:0000313" key="4">
    <source>
        <dbReference type="Proteomes" id="UP000535937"/>
    </source>
</evidence>
<protein>
    <submittedName>
        <fullName evidence="3">Uncharacterized protein</fullName>
    </submittedName>
</protein>
<name>A0A7W4WF49_9GAMM</name>
<reference evidence="3 4" key="1">
    <citation type="submission" date="2020-08" db="EMBL/GenBank/DDBJ databases">
        <title>Genomic Encyclopedia of Type Strains, Phase III (KMG-III): the genomes of soil and plant-associated and newly described type strains.</title>
        <authorList>
            <person name="Whitman W."/>
        </authorList>
    </citation>
    <scope>NUCLEOTIDE SEQUENCE [LARGE SCALE GENOMIC DNA]</scope>
    <source>
        <strain evidence="3 4">CECT 8799</strain>
    </source>
</reference>
<evidence type="ECO:0000313" key="3">
    <source>
        <dbReference type="EMBL" id="MBB3062632.1"/>
    </source>
</evidence>
<gene>
    <name evidence="3" type="ORF">FHS09_003481</name>
</gene>
<organism evidence="3 4">
    <name type="scientific">Microbulbifer rhizosphaerae</name>
    <dbReference type="NCBI Taxonomy" id="1562603"/>
    <lineage>
        <taxon>Bacteria</taxon>
        <taxon>Pseudomonadati</taxon>
        <taxon>Pseudomonadota</taxon>
        <taxon>Gammaproteobacteria</taxon>
        <taxon>Cellvibrionales</taxon>
        <taxon>Microbulbiferaceae</taxon>
        <taxon>Microbulbifer</taxon>
    </lineage>
</organism>
<comment type="caution">
    <text evidence="3">The sequence shown here is derived from an EMBL/GenBank/DDBJ whole genome shotgun (WGS) entry which is preliminary data.</text>
</comment>
<proteinExistence type="predicted"/>
<feature type="compositionally biased region" description="Low complexity" evidence="1">
    <location>
        <begin position="88"/>
        <end position="107"/>
    </location>
</feature>
<accession>A0A7W4WF49</accession>
<dbReference type="AlphaFoldDB" id="A0A7W4WF49"/>
<keyword evidence="2" id="KW-0732">Signal</keyword>
<evidence type="ECO:0000256" key="1">
    <source>
        <dbReference type="SAM" id="MobiDB-lite"/>
    </source>
</evidence>
<dbReference type="EMBL" id="JACHWZ010000018">
    <property type="protein sequence ID" value="MBB3062632.1"/>
    <property type="molecule type" value="Genomic_DNA"/>
</dbReference>
<evidence type="ECO:0000256" key="2">
    <source>
        <dbReference type="SAM" id="SignalP"/>
    </source>
</evidence>
<dbReference type="RefSeq" id="WP_183462078.1">
    <property type="nucleotide sequence ID" value="NZ_JACHWZ010000018.1"/>
</dbReference>
<feature type="region of interest" description="Disordered" evidence="1">
    <location>
        <begin position="88"/>
        <end position="128"/>
    </location>
</feature>
<keyword evidence="4" id="KW-1185">Reference proteome</keyword>
<feature type="chain" id="PRO_5031448027" evidence="2">
    <location>
        <begin position="18"/>
        <end position="128"/>
    </location>
</feature>